<protein>
    <recommendedName>
        <fullName evidence="2">Pre-mRNA processing factor 4 (PRP4)-like domain-containing protein</fullName>
    </recommendedName>
</protein>
<dbReference type="AlphaFoldDB" id="A0A3P5YB30"/>
<sequence length="164" mass="18712">MDLLRQEILKKRQSLSEEAGGKKFYKRSDIEQKKLQKLREEERREHELKSQRRSAAAAVSISGGKSSGDSSAPGSYTASETAAIADSKSLTDEKNIETLDLPRHEVIRRLRILKQPMTLFGEDDQARLDRLKYVLKEGLFDVDSDVTDGQTNEEEAEEWYHDGR</sequence>
<feature type="region of interest" description="Disordered" evidence="1">
    <location>
        <begin position="144"/>
        <end position="164"/>
    </location>
</feature>
<feature type="compositionally biased region" description="Basic and acidic residues" evidence="1">
    <location>
        <begin position="89"/>
        <end position="98"/>
    </location>
</feature>
<dbReference type="PANTHER" id="PTHR13007">
    <property type="entry name" value="PRE-MRNA SPLICING FACTOR-RELATED"/>
    <property type="match status" value="1"/>
</dbReference>
<dbReference type="PANTHER" id="PTHR13007:SF22">
    <property type="entry name" value="PRE-MRNA-SPLICING FACTOR 18"/>
    <property type="match status" value="1"/>
</dbReference>
<proteinExistence type="predicted"/>
<dbReference type="InterPro" id="IPR036285">
    <property type="entry name" value="PRP4-like_sf"/>
</dbReference>
<dbReference type="Pfam" id="PF08799">
    <property type="entry name" value="PRP4"/>
    <property type="match status" value="1"/>
</dbReference>
<reference evidence="3" key="1">
    <citation type="submission" date="2018-11" db="EMBL/GenBank/DDBJ databases">
        <authorList>
            <consortium name="Genoscope - CEA"/>
            <person name="William W."/>
        </authorList>
    </citation>
    <scope>NUCLEOTIDE SEQUENCE</scope>
</reference>
<gene>
    <name evidence="3" type="ORF">BRAA09T42170Z</name>
</gene>
<name>A0A3P5YB30_BRACM</name>
<dbReference type="Gene3D" id="4.10.280.110">
    <property type="entry name" value="Pre-mRNA processing factor 4 domain"/>
    <property type="match status" value="1"/>
</dbReference>
<evidence type="ECO:0000313" key="3">
    <source>
        <dbReference type="EMBL" id="VDC64559.1"/>
    </source>
</evidence>
<dbReference type="EMBL" id="LR031568">
    <property type="protein sequence ID" value="VDC64559.1"/>
    <property type="molecule type" value="Genomic_DNA"/>
</dbReference>
<dbReference type="InterPro" id="IPR039979">
    <property type="entry name" value="PRPF18"/>
</dbReference>
<dbReference type="SUPFAM" id="SSF158230">
    <property type="entry name" value="PRP4-like"/>
    <property type="match status" value="1"/>
</dbReference>
<feature type="compositionally biased region" description="Low complexity" evidence="1">
    <location>
        <begin position="60"/>
        <end position="75"/>
    </location>
</feature>
<evidence type="ECO:0000256" key="1">
    <source>
        <dbReference type="SAM" id="MobiDB-lite"/>
    </source>
</evidence>
<accession>A0A3P5YB30</accession>
<dbReference type="SMART" id="SM00500">
    <property type="entry name" value="SFM"/>
    <property type="match status" value="1"/>
</dbReference>
<evidence type="ECO:0000259" key="2">
    <source>
        <dbReference type="SMART" id="SM00500"/>
    </source>
</evidence>
<dbReference type="FunFam" id="4.10.280.110:FF:000005">
    <property type="entry name" value="Pre-mRNA-splicing factor 18"/>
    <property type="match status" value="1"/>
</dbReference>
<feature type="compositionally biased region" description="Acidic residues" evidence="1">
    <location>
        <begin position="144"/>
        <end position="157"/>
    </location>
</feature>
<dbReference type="InterPro" id="IPR014906">
    <property type="entry name" value="PRP4-like"/>
</dbReference>
<feature type="region of interest" description="Disordered" evidence="1">
    <location>
        <begin position="36"/>
        <end position="98"/>
    </location>
</feature>
<dbReference type="GO" id="GO:0008380">
    <property type="term" value="P:RNA splicing"/>
    <property type="evidence" value="ECO:0007669"/>
    <property type="project" value="InterPro"/>
</dbReference>
<organism evidence="3">
    <name type="scientific">Brassica campestris</name>
    <name type="common">Field mustard</name>
    <dbReference type="NCBI Taxonomy" id="3711"/>
    <lineage>
        <taxon>Eukaryota</taxon>
        <taxon>Viridiplantae</taxon>
        <taxon>Streptophyta</taxon>
        <taxon>Embryophyta</taxon>
        <taxon>Tracheophyta</taxon>
        <taxon>Spermatophyta</taxon>
        <taxon>Magnoliopsida</taxon>
        <taxon>eudicotyledons</taxon>
        <taxon>Gunneridae</taxon>
        <taxon>Pentapetalae</taxon>
        <taxon>rosids</taxon>
        <taxon>malvids</taxon>
        <taxon>Brassicales</taxon>
        <taxon>Brassicaceae</taxon>
        <taxon>Brassiceae</taxon>
        <taxon>Brassica</taxon>
    </lineage>
</organism>
<feature type="compositionally biased region" description="Basic and acidic residues" evidence="1">
    <location>
        <begin position="36"/>
        <end position="50"/>
    </location>
</feature>
<feature type="domain" description="Pre-mRNA processing factor 4 (PRP4)-like" evidence="2">
    <location>
        <begin position="101"/>
        <end position="152"/>
    </location>
</feature>